<evidence type="ECO:0000256" key="9">
    <source>
        <dbReference type="ARBA" id="ARBA00022917"/>
    </source>
</evidence>
<dbReference type="SMART" id="SM00863">
    <property type="entry name" value="tRNA_SAD"/>
    <property type="match status" value="1"/>
</dbReference>
<proteinExistence type="inferred from homology"/>
<dbReference type="FunFam" id="3.10.310.40:FF:000001">
    <property type="entry name" value="Alanine--tRNA ligase"/>
    <property type="match status" value="1"/>
</dbReference>
<dbReference type="Proteomes" id="UP000178943">
    <property type="component" value="Unassembled WGS sequence"/>
</dbReference>
<dbReference type="InterPro" id="IPR003156">
    <property type="entry name" value="DHHA1_dom"/>
</dbReference>
<dbReference type="Gene3D" id="6.10.250.550">
    <property type="match status" value="1"/>
</dbReference>
<dbReference type="Gene3D" id="3.30.980.10">
    <property type="entry name" value="Threonyl-trna Synthetase, Chain A, domain 2"/>
    <property type="match status" value="1"/>
</dbReference>
<dbReference type="GO" id="GO:0005829">
    <property type="term" value="C:cytosol"/>
    <property type="evidence" value="ECO:0007669"/>
    <property type="project" value="TreeGrafter"/>
</dbReference>
<dbReference type="GO" id="GO:0000049">
    <property type="term" value="F:tRNA binding"/>
    <property type="evidence" value="ECO:0007669"/>
    <property type="project" value="UniProtKB-KW"/>
</dbReference>
<evidence type="ECO:0000313" key="14">
    <source>
        <dbReference type="Proteomes" id="UP000178943"/>
    </source>
</evidence>
<dbReference type="EC" id="6.1.1.7" evidence="11"/>
<comment type="function">
    <text evidence="11">Catalyzes the attachment of alanine to tRNA(Ala) in a two-step reaction: alanine is first activated by ATP to form Ala-AMP and then transferred to the acceptor end of tRNA(Ala). Also edits incorrectly charged Ser-tRNA(Ala) and Gly-tRNA(Ala) via its editing domain.</text>
</comment>
<dbReference type="InterPro" id="IPR009000">
    <property type="entry name" value="Transl_B-barrel_sf"/>
</dbReference>
<reference evidence="13 14" key="1">
    <citation type="journal article" date="2016" name="Nat. Commun.">
        <title>Thousands of microbial genomes shed light on interconnected biogeochemical processes in an aquifer system.</title>
        <authorList>
            <person name="Anantharaman K."/>
            <person name="Brown C.T."/>
            <person name="Hug L.A."/>
            <person name="Sharon I."/>
            <person name="Castelle C.J."/>
            <person name="Probst A.J."/>
            <person name="Thomas B.C."/>
            <person name="Singh A."/>
            <person name="Wilkins M.J."/>
            <person name="Karaoz U."/>
            <person name="Brodie E.L."/>
            <person name="Williams K.H."/>
            <person name="Hubbard S.S."/>
            <person name="Banfield J.F."/>
        </authorList>
    </citation>
    <scope>NUCLEOTIDE SEQUENCE [LARGE SCALE GENOMIC DNA]</scope>
</reference>
<dbReference type="Pfam" id="PF01411">
    <property type="entry name" value="tRNA-synt_2c"/>
    <property type="match status" value="1"/>
</dbReference>
<comment type="subcellular location">
    <subcellularLocation>
        <location evidence="11">Cytoplasm</location>
    </subcellularLocation>
</comment>
<organism evidence="13 14">
    <name type="scientific">Candidatus Fischerbacteria bacterium RBG_13_37_8</name>
    <dbReference type="NCBI Taxonomy" id="1817863"/>
    <lineage>
        <taxon>Bacteria</taxon>
        <taxon>Candidatus Fischeribacteriota</taxon>
    </lineage>
</organism>
<dbReference type="Gene3D" id="2.40.30.130">
    <property type="match status" value="1"/>
</dbReference>
<dbReference type="PANTHER" id="PTHR11777:SF9">
    <property type="entry name" value="ALANINE--TRNA LIGASE, CYTOPLASMIC"/>
    <property type="match status" value="1"/>
</dbReference>
<evidence type="ECO:0000256" key="2">
    <source>
        <dbReference type="ARBA" id="ARBA00022555"/>
    </source>
</evidence>
<feature type="binding site" evidence="11">
    <location>
        <position position="674"/>
    </location>
    <ligand>
        <name>Zn(2+)</name>
        <dbReference type="ChEBI" id="CHEBI:29105"/>
    </ligand>
</feature>
<dbReference type="EMBL" id="MFGW01000247">
    <property type="protein sequence ID" value="OGF58421.1"/>
    <property type="molecule type" value="Genomic_DNA"/>
</dbReference>
<dbReference type="Gene3D" id="3.10.310.40">
    <property type="match status" value="1"/>
</dbReference>
<dbReference type="FunFam" id="3.30.930.10:FF:000004">
    <property type="entry name" value="Alanine--tRNA ligase"/>
    <property type="match status" value="1"/>
</dbReference>
<evidence type="ECO:0000259" key="12">
    <source>
        <dbReference type="PROSITE" id="PS50860"/>
    </source>
</evidence>
<keyword evidence="11" id="KW-0963">Cytoplasm</keyword>
<dbReference type="PANTHER" id="PTHR11777">
    <property type="entry name" value="ALANYL-TRNA SYNTHETASE"/>
    <property type="match status" value="1"/>
</dbReference>
<dbReference type="SUPFAM" id="SSF55186">
    <property type="entry name" value="ThrRS/AlaRS common domain"/>
    <property type="match status" value="1"/>
</dbReference>
<dbReference type="GO" id="GO:0008270">
    <property type="term" value="F:zinc ion binding"/>
    <property type="evidence" value="ECO:0007669"/>
    <property type="project" value="UniProtKB-UniRule"/>
</dbReference>
<dbReference type="GO" id="GO:0004813">
    <property type="term" value="F:alanine-tRNA ligase activity"/>
    <property type="evidence" value="ECO:0007669"/>
    <property type="project" value="UniProtKB-UniRule"/>
</dbReference>
<evidence type="ECO:0000256" key="3">
    <source>
        <dbReference type="ARBA" id="ARBA00022598"/>
    </source>
</evidence>
<keyword evidence="8 11" id="KW-0694">RNA-binding</keyword>
<keyword evidence="9 11" id="KW-0648">Protein biosynthesis</keyword>
<keyword evidence="5 11" id="KW-0547">Nucleotide-binding</keyword>
<name>A0A1F5V689_9BACT</name>
<dbReference type="STRING" id="1817863.A2Y62_04090"/>
<protein>
    <recommendedName>
        <fullName evidence="11">Alanine--tRNA ligase</fullName>
        <ecNumber evidence="11">6.1.1.7</ecNumber>
    </recommendedName>
    <alternativeName>
        <fullName evidence="11">Alanyl-tRNA synthetase</fullName>
        <shortName evidence="11">AlaRS</shortName>
    </alternativeName>
</protein>
<keyword evidence="3 11" id="KW-0436">Ligase</keyword>
<dbReference type="CDD" id="cd00673">
    <property type="entry name" value="AlaRS_core"/>
    <property type="match status" value="1"/>
</dbReference>
<evidence type="ECO:0000256" key="1">
    <source>
        <dbReference type="ARBA" id="ARBA00008226"/>
    </source>
</evidence>
<comment type="cofactor">
    <cofactor evidence="11">
        <name>Zn(2+)</name>
        <dbReference type="ChEBI" id="CHEBI:29105"/>
    </cofactor>
    <text evidence="11">Binds 1 zinc ion per subunit.</text>
</comment>
<dbReference type="Pfam" id="PF02272">
    <property type="entry name" value="DHHA1"/>
    <property type="match status" value="1"/>
</dbReference>
<evidence type="ECO:0000313" key="13">
    <source>
        <dbReference type="EMBL" id="OGF58421.1"/>
    </source>
</evidence>
<evidence type="ECO:0000256" key="10">
    <source>
        <dbReference type="ARBA" id="ARBA00023146"/>
    </source>
</evidence>
<dbReference type="InterPro" id="IPR018164">
    <property type="entry name" value="Ala-tRNA-synth_IIc_N"/>
</dbReference>
<dbReference type="SUPFAM" id="SSF50447">
    <property type="entry name" value="Translation proteins"/>
    <property type="match status" value="1"/>
</dbReference>
<feature type="binding site" evidence="11">
    <location>
        <position position="572"/>
    </location>
    <ligand>
        <name>Zn(2+)</name>
        <dbReference type="ChEBI" id="CHEBI:29105"/>
    </ligand>
</feature>
<evidence type="ECO:0000256" key="5">
    <source>
        <dbReference type="ARBA" id="ARBA00022741"/>
    </source>
</evidence>
<keyword evidence="10 11" id="KW-0030">Aminoacyl-tRNA synthetase</keyword>
<comment type="domain">
    <text evidence="11">Consists of three domains; the N-terminal catalytic domain, the editing domain and the C-terminal C-Ala domain. The editing domain removes incorrectly charged amino acids, while the C-Ala domain, along with tRNA(Ala), serves as a bridge to cooperatively bring together the editing and aminoacylation centers thus stimulating deacylation of misacylated tRNAs.</text>
</comment>
<evidence type="ECO:0000256" key="11">
    <source>
        <dbReference type="HAMAP-Rule" id="MF_00036"/>
    </source>
</evidence>
<keyword evidence="4 11" id="KW-0479">Metal-binding</keyword>
<feature type="binding site" evidence="11">
    <location>
        <position position="568"/>
    </location>
    <ligand>
        <name>Zn(2+)</name>
        <dbReference type="ChEBI" id="CHEBI:29105"/>
    </ligand>
</feature>
<feature type="binding site" evidence="11">
    <location>
        <position position="670"/>
    </location>
    <ligand>
        <name>Zn(2+)</name>
        <dbReference type="ChEBI" id="CHEBI:29105"/>
    </ligand>
</feature>
<feature type="domain" description="Alanyl-transfer RNA synthetases family profile" evidence="12">
    <location>
        <begin position="1"/>
        <end position="713"/>
    </location>
</feature>
<comment type="caution">
    <text evidence="13">The sequence shown here is derived from an EMBL/GenBank/DDBJ whole genome shotgun (WGS) entry which is preliminary data.</text>
</comment>
<gene>
    <name evidence="11" type="primary">alaS</name>
    <name evidence="13" type="ORF">A2Y62_04090</name>
</gene>
<keyword evidence="2 11" id="KW-0820">tRNA-binding</keyword>
<dbReference type="PRINTS" id="PR00980">
    <property type="entry name" value="TRNASYNTHALA"/>
</dbReference>
<dbReference type="Pfam" id="PF07973">
    <property type="entry name" value="tRNA_SAD"/>
    <property type="match status" value="1"/>
</dbReference>
<dbReference type="GO" id="GO:0006419">
    <property type="term" value="P:alanyl-tRNA aminoacylation"/>
    <property type="evidence" value="ECO:0007669"/>
    <property type="project" value="UniProtKB-UniRule"/>
</dbReference>
<dbReference type="NCBIfam" id="TIGR00344">
    <property type="entry name" value="alaS"/>
    <property type="match status" value="1"/>
</dbReference>
<dbReference type="FunFam" id="3.30.54.20:FF:000001">
    <property type="entry name" value="Alanine--tRNA ligase"/>
    <property type="match status" value="1"/>
</dbReference>
<dbReference type="SUPFAM" id="SSF101353">
    <property type="entry name" value="Putative anticodon-binding domain of alanyl-tRNA synthetase (AlaRS)"/>
    <property type="match status" value="1"/>
</dbReference>
<dbReference type="InterPro" id="IPR045864">
    <property type="entry name" value="aa-tRNA-synth_II/BPL/LPL"/>
</dbReference>
<evidence type="ECO:0000256" key="6">
    <source>
        <dbReference type="ARBA" id="ARBA00022833"/>
    </source>
</evidence>
<evidence type="ECO:0000256" key="7">
    <source>
        <dbReference type="ARBA" id="ARBA00022840"/>
    </source>
</evidence>
<dbReference type="InterPro" id="IPR002318">
    <property type="entry name" value="Ala-tRNA-lgiase_IIc"/>
</dbReference>
<dbReference type="InterPro" id="IPR023033">
    <property type="entry name" value="Ala_tRNA_ligase_euk/bac"/>
</dbReference>
<dbReference type="Gene3D" id="3.30.54.20">
    <property type="match status" value="1"/>
</dbReference>
<dbReference type="InterPro" id="IPR050058">
    <property type="entry name" value="Ala-tRNA_ligase"/>
</dbReference>
<dbReference type="Gene3D" id="3.30.930.10">
    <property type="entry name" value="Bira Bifunctional Protein, Domain 2"/>
    <property type="match status" value="1"/>
</dbReference>
<dbReference type="HAMAP" id="MF_00036_B">
    <property type="entry name" value="Ala_tRNA_synth_B"/>
    <property type="match status" value="1"/>
</dbReference>
<dbReference type="InterPro" id="IPR018165">
    <property type="entry name" value="Ala-tRNA-synth_IIc_core"/>
</dbReference>
<evidence type="ECO:0000256" key="8">
    <source>
        <dbReference type="ARBA" id="ARBA00022884"/>
    </source>
</evidence>
<comment type="catalytic activity">
    <reaction evidence="11">
        <text>tRNA(Ala) + L-alanine + ATP = L-alanyl-tRNA(Ala) + AMP + diphosphate</text>
        <dbReference type="Rhea" id="RHEA:12540"/>
        <dbReference type="Rhea" id="RHEA-COMP:9657"/>
        <dbReference type="Rhea" id="RHEA-COMP:9923"/>
        <dbReference type="ChEBI" id="CHEBI:30616"/>
        <dbReference type="ChEBI" id="CHEBI:33019"/>
        <dbReference type="ChEBI" id="CHEBI:57972"/>
        <dbReference type="ChEBI" id="CHEBI:78442"/>
        <dbReference type="ChEBI" id="CHEBI:78497"/>
        <dbReference type="ChEBI" id="CHEBI:456215"/>
        <dbReference type="EC" id="6.1.1.7"/>
    </reaction>
</comment>
<accession>A0A1F5V689</accession>
<dbReference type="AlphaFoldDB" id="A0A1F5V689"/>
<evidence type="ECO:0000256" key="4">
    <source>
        <dbReference type="ARBA" id="ARBA00022723"/>
    </source>
</evidence>
<dbReference type="FunFam" id="3.30.980.10:FF:000004">
    <property type="entry name" value="Alanine--tRNA ligase, cytoplasmic"/>
    <property type="match status" value="1"/>
</dbReference>
<comment type="similarity">
    <text evidence="1 11">Belongs to the class-II aminoacyl-tRNA synthetase family.</text>
</comment>
<dbReference type="GO" id="GO:0002161">
    <property type="term" value="F:aminoacyl-tRNA deacylase activity"/>
    <property type="evidence" value="ECO:0007669"/>
    <property type="project" value="TreeGrafter"/>
</dbReference>
<dbReference type="InterPro" id="IPR018163">
    <property type="entry name" value="Thr/Ala-tRNA-synth_IIc_edit"/>
</dbReference>
<dbReference type="SUPFAM" id="SSF55681">
    <property type="entry name" value="Class II aaRS and biotin synthetases"/>
    <property type="match status" value="1"/>
</dbReference>
<dbReference type="PROSITE" id="PS50860">
    <property type="entry name" value="AA_TRNA_LIGASE_II_ALA"/>
    <property type="match status" value="1"/>
</dbReference>
<keyword evidence="7 11" id="KW-0067">ATP-binding</keyword>
<dbReference type="InterPro" id="IPR018162">
    <property type="entry name" value="Ala-tRNA-ligase_IIc_anticod-bd"/>
</dbReference>
<sequence>MRSTEVRETFLRYFENKNHKRVMSSSLIPANDPTLLFTNAGMNQFKDTFLGQEKRNYIRATSCQKCVRAGGKHNDLENVGKTNRHHTFFEMLGNFSFGDYFKQEAIEYAWDLLLNGYRISPDRLWVSIYEEDEEAYQIWHKTTGISADRIIRLGMKDNFWAMGETGPCGPCSEIYYDQGEQAGCGKETCGLECDCERYLEFWNLVFMQYNRDEQGIMHPLPSPSIDTGMGLERIVALLQGKTSNYDTDLFMPLIEEICELANAEYANNTETSVAIRVAADHSRAVAFLIAAGIIPSNEGRGYVLRRIIRRASRYGKLLHLDYPYLYKIAYRAAEIMGNLYSELLEAKDYIAKICYSEEERYHNVVSLGIARLEELIHKTREQDATCLPGNEVFKLYDTFGLPLDLIEEIASEQNIAIDYEGYNNNMQMQKVTARAAWKKEEDSKSIDLYRDFSNKFQIEFLGYERTEYSGAKILSIIKENMEVSSLKEGERGELIIDKTVFYGESGGQVGDKGIIKSVSGEAIVEDTQKPFSQLILHIVTITNGELSKTDTVDLYVNKLRRETIMRNHTATHLLNASLRQLLGTHVKQSGSLVSDEKFRFDFTHFDTLSPVTVKEIEKLVNEKIYENLPVEISWKSLEEAIDSGALAFFGEKYEDHVRVMKIGNFSKELCGGTHCSSTGQIGCFILTKVSSIAAGIRRIEAVTGALAFDHIQKNRDILAQLSEMMKIQPAVIPEKIKSLLEKNKEIEKELEQLRIFTFSHKDTDQLTTEHTINDIKIVIREIHNAQMDILRELIDEFRTGEKKSIGVFGSSGNGKASIVVGVTPDISNVVSAAEIIKKIAPIIEGGGGGRKDFAQAGGKKSEKLKEALDKSFECIEKLIKKQ</sequence>
<keyword evidence="6 11" id="KW-0862">Zinc</keyword>
<dbReference type="InterPro" id="IPR012947">
    <property type="entry name" value="tRNA_SAD"/>
</dbReference>
<dbReference type="GO" id="GO:0005524">
    <property type="term" value="F:ATP binding"/>
    <property type="evidence" value="ECO:0007669"/>
    <property type="project" value="UniProtKB-UniRule"/>
</dbReference>